<comment type="caution">
    <text evidence="1">The sequence shown here is derived from an EMBL/GenBank/DDBJ whole genome shotgun (WGS) entry which is preliminary data.</text>
</comment>
<protein>
    <submittedName>
        <fullName evidence="1">Transcriptional regulator</fullName>
    </submittedName>
</protein>
<accession>A0ABW1JMN6</accession>
<dbReference type="EMBL" id="JBHSQN010000002">
    <property type="protein sequence ID" value="MFC6010171.1"/>
    <property type="molecule type" value="Genomic_DNA"/>
</dbReference>
<sequence length="114" mass="12440">MPAHDDPIAATPPPDRLSDRRVALEKQWNRLAAPSRPLTLPRDTGAVRADVAKSWQRSLHTVDPATEVAPGFNDISDRWSESPLRRPVTELAGQLRGMAEDSGYLAVVSDESGT</sequence>
<keyword evidence="2" id="KW-1185">Reference proteome</keyword>
<gene>
    <name evidence="1" type="ORF">ACFP3H_03840</name>
</gene>
<reference evidence="2" key="1">
    <citation type="journal article" date="2019" name="Int. J. Syst. Evol. Microbiol.">
        <title>The Global Catalogue of Microorganisms (GCM) 10K type strain sequencing project: providing services to taxonomists for standard genome sequencing and annotation.</title>
        <authorList>
            <consortium name="The Broad Institute Genomics Platform"/>
            <consortium name="The Broad Institute Genome Sequencing Center for Infectious Disease"/>
            <person name="Wu L."/>
            <person name="Ma J."/>
        </authorList>
    </citation>
    <scope>NUCLEOTIDE SEQUENCE [LARGE SCALE GENOMIC DNA]</scope>
    <source>
        <strain evidence="2">CCUG 36956</strain>
    </source>
</reference>
<organism evidence="1 2">
    <name type="scientific">Nocardia lasii</name>
    <dbReference type="NCBI Taxonomy" id="1616107"/>
    <lineage>
        <taxon>Bacteria</taxon>
        <taxon>Bacillati</taxon>
        <taxon>Actinomycetota</taxon>
        <taxon>Actinomycetes</taxon>
        <taxon>Mycobacteriales</taxon>
        <taxon>Nocardiaceae</taxon>
        <taxon>Nocardia</taxon>
    </lineage>
</organism>
<name>A0ABW1JMN6_9NOCA</name>
<proteinExistence type="predicted"/>
<evidence type="ECO:0000313" key="2">
    <source>
        <dbReference type="Proteomes" id="UP001596223"/>
    </source>
</evidence>
<evidence type="ECO:0000313" key="1">
    <source>
        <dbReference type="EMBL" id="MFC6010171.1"/>
    </source>
</evidence>
<dbReference type="Proteomes" id="UP001596223">
    <property type="component" value="Unassembled WGS sequence"/>
</dbReference>
<feature type="non-terminal residue" evidence="1">
    <location>
        <position position="114"/>
    </location>
</feature>